<dbReference type="Pfam" id="PF00657">
    <property type="entry name" value="Lipase_GDSL"/>
    <property type="match status" value="1"/>
</dbReference>
<comment type="similarity">
    <text evidence="1">Belongs to the 'GDSL' lipolytic enzyme family.</text>
</comment>
<dbReference type="CDD" id="cd01837">
    <property type="entry name" value="SGNH_plant_lipase_like"/>
    <property type="match status" value="1"/>
</dbReference>
<dbReference type="InterPro" id="IPR001087">
    <property type="entry name" value="GDSL"/>
</dbReference>
<evidence type="ECO:0000256" key="5">
    <source>
        <dbReference type="SAM" id="SignalP"/>
    </source>
</evidence>
<reference evidence="6 7" key="1">
    <citation type="journal article" date="2024" name="G3 (Bethesda)">
        <title>Genome assembly of Hibiscus sabdariffa L. provides insights into metabolisms of medicinal natural products.</title>
        <authorList>
            <person name="Kim T."/>
        </authorList>
    </citation>
    <scope>NUCLEOTIDE SEQUENCE [LARGE SCALE GENOMIC DNA]</scope>
    <source>
        <strain evidence="6">TK-2024</strain>
        <tissue evidence="6">Old leaves</tissue>
    </source>
</reference>
<keyword evidence="4" id="KW-0325">Glycoprotein</keyword>
<feature type="signal peptide" evidence="5">
    <location>
        <begin position="1"/>
        <end position="33"/>
    </location>
</feature>
<evidence type="ECO:0000313" key="6">
    <source>
        <dbReference type="EMBL" id="KAK8515137.1"/>
    </source>
</evidence>
<evidence type="ECO:0000313" key="7">
    <source>
        <dbReference type="Proteomes" id="UP001472677"/>
    </source>
</evidence>
<keyword evidence="2 5" id="KW-0732">Signal</keyword>
<evidence type="ECO:0008006" key="8">
    <source>
        <dbReference type="Google" id="ProtNLM"/>
    </source>
</evidence>
<dbReference type="PANTHER" id="PTHR22835:SF683">
    <property type="entry name" value="OS05G0506800 PROTEIN"/>
    <property type="match status" value="1"/>
</dbReference>
<dbReference type="Gene3D" id="3.40.50.1110">
    <property type="entry name" value="SGNH hydrolase"/>
    <property type="match status" value="1"/>
</dbReference>
<evidence type="ECO:0000256" key="1">
    <source>
        <dbReference type="ARBA" id="ARBA00008668"/>
    </source>
</evidence>
<keyword evidence="3" id="KW-0378">Hydrolase</keyword>
<dbReference type="PANTHER" id="PTHR22835">
    <property type="entry name" value="ZINC FINGER FYVE DOMAIN CONTAINING PROTEIN"/>
    <property type="match status" value="1"/>
</dbReference>
<evidence type="ECO:0000256" key="4">
    <source>
        <dbReference type="ARBA" id="ARBA00023180"/>
    </source>
</evidence>
<protein>
    <recommendedName>
        <fullName evidence="8">GDSL esterase/lipase</fullName>
    </recommendedName>
</protein>
<evidence type="ECO:0000256" key="2">
    <source>
        <dbReference type="ARBA" id="ARBA00022729"/>
    </source>
</evidence>
<dbReference type="InterPro" id="IPR036514">
    <property type="entry name" value="SGNH_hydro_sf"/>
</dbReference>
<keyword evidence="7" id="KW-1185">Reference proteome</keyword>
<feature type="chain" id="PRO_5047049017" description="GDSL esterase/lipase" evidence="5">
    <location>
        <begin position="34"/>
        <end position="427"/>
    </location>
</feature>
<dbReference type="InterPro" id="IPR035669">
    <property type="entry name" value="SGNH_plant_lipase-like"/>
</dbReference>
<accession>A0ABR2C6T7</accession>
<dbReference type="Proteomes" id="UP001472677">
    <property type="component" value="Unassembled WGS sequence"/>
</dbReference>
<dbReference type="EMBL" id="JBBPBM010000065">
    <property type="protein sequence ID" value="KAK8515137.1"/>
    <property type="molecule type" value="Genomic_DNA"/>
</dbReference>
<sequence length="427" mass="47222">MATFASSSSLKQKFIIVSFLFAILTGLHSPANACFTSVFSFGDSIADTGNLLAISRSESRQLPTSAFPPNGRTFFHRPTGRRCDGRLIIDFLAEALGFPFLPPYFGSKNGRSEQFRKGVNFAVGGATALNSSFLAKKGIPNHSTNISLEVQVNSFKDLLPSLCSSSSDCKELLRTSLIAMGEIGGNDYNHAFREGKNIKEIREFVPLVVDIITSSINELIELGAVTFLVPGNFPIGCSPSFLTQFQDSDKDEYDPFGCLTWLNQFSEHHNDLLQKEFGKLRTRHPDVNIVYADYYNPTMRLYRSPSRFGTFSFRLSCGKPGSSSKFDFFTSNFSRTIPGFKETLKVCCGSGGPYKFNASITCGSPSLERSCNDPSSYISWDGIHYTEATYKLVATAVFEELINCIRGLNGEECSQLSHENWNEPNSI</sequence>
<comment type="caution">
    <text evidence="6">The sequence shown here is derived from an EMBL/GenBank/DDBJ whole genome shotgun (WGS) entry which is preliminary data.</text>
</comment>
<name>A0ABR2C6T7_9ROSI</name>
<evidence type="ECO:0000256" key="3">
    <source>
        <dbReference type="ARBA" id="ARBA00022801"/>
    </source>
</evidence>
<proteinExistence type="inferred from homology"/>
<organism evidence="6 7">
    <name type="scientific">Hibiscus sabdariffa</name>
    <name type="common">roselle</name>
    <dbReference type="NCBI Taxonomy" id="183260"/>
    <lineage>
        <taxon>Eukaryota</taxon>
        <taxon>Viridiplantae</taxon>
        <taxon>Streptophyta</taxon>
        <taxon>Embryophyta</taxon>
        <taxon>Tracheophyta</taxon>
        <taxon>Spermatophyta</taxon>
        <taxon>Magnoliopsida</taxon>
        <taxon>eudicotyledons</taxon>
        <taxon>Gunneridae</taxon>
        <taxon>Pentapetalae</taxon>
        <taxon>rosids</taxon>
        <taxon>malvids</taxon>
        <taxon>Malvales</taxon>
        <taxon>Malvaceae</taxon>
        <taxon>Malvoideae</taxon>
        <taxon>Hibiscus</taxon>
    </lineage>
</organism>
<dbReference type="SUPFAM" id="SSF52266">
    <property type="entry name" value="SGNH hydrolase"/>
    <property type="match status" value="1"/>
</dbReference>
<gene>
    <name evidence="6" type="ORF">V6N12_001296</name>
</gene>